<evidence type="ECO:0000313" key="3">
    <source>
        <dbReference type="Proteomes" id="UP000326179"/>
    </source>
</evidence>
<name>A0A5Q0L7W1_9ACTN</name>
<organism evidence="2 3">
    <name type="scientific">Streptomyces fagopyri</name>
    <dbReference type="NCBI Taxonomy" id="2662397"/>
    <lineage>
        <taxon>Bacteria</taxon>
        <taxon>Bacillati</taxon>
        <taxon>Actinomycetota</taxon>
        <taxon>Actinomycetes</taxon>
        <taxon>Kitasatosporales</taxon>
        <taxon>Streptomycetaceae</taxon>
        <taxon>Streptomyces</taxon>
    </lineage>
</organism>
<feature type="compositionally biased region" description="Basic and acidic residues" evidence="1">
    <location>
        <begin position="94"/>
        <end position="119"/>
    </location>
</feature>
<evidence type="ECO:0000313" key="2">
    <source>
        <dbReference type="EMBL" id="QFZ72874.1"/>
    </source>
</evidence>
<dbReference type="EMBL" id="CP045643">
    <property type="protein sequence ID" value="QFZ72874.1"/>
    <property type="molecule type" value="Genomic_DNA"/>
</dbReference>
<proteinExistence type="predicted"/>
<keyword evidence="3" id="KW-1185">Reference proteome</keyword>
<feature type="region of interest" description="Disordered" evidence="1">
    <location>
        <begin position="576"/>
        <end position="595"/>
    </location>
</feature>
<dbReference type="Proteomes" id="UP000326179">
    <property type="component" value="Chromosome"/>
</dbReference>
<sequence>MTDAHDHGPRHPHALRLDAFAEAATAVLDSPSRCGEALFDALHECWLALQNVPGHLPPYRDDPREVVERFEDARTQLGRALREVPALARAAHGGRPERGGTLEPHEAADPYGRDDRDENRAEDEDEDRDKHEGAGAGAGERVDGTGRATSVEGTEADVGPALDQEERVADSPPRASEGPEDANAPEASEIPETSETAEASEASETEEAPGTPDVREPLDPASLAKPSVSLQRPAPTEPPLLAAELTGAQPVSGSAHGSSPGSPAVPADSLADFAAVLERLESDLRREQVRYLPQPAPARRDDGDPDAAERVRLIWRRVHMALLRLPGDVAVEWRTTAAAKASLAGLPVPEDDVSDLDVIVLGLPDGLCPAERLPLDFADLPAAAVAVDPKFLLHLGLPPAEIGALPPGDPRPAWAVRAAQAERLAALDPELHIALLHDHQPGSLAGREHRDKYERRLASLLRTAGQGLDEKRAWTRENRLGAAHHLDMVLGGLVHKRPAAPESWWYQWRTRVSRILVPLAEDANYEVIVRPLEDLRRDFAAEYTIAETVKGVAGSSEPEVQWVVWTALRRKKGSNYGPNKHKGRVVVRPAEPTRR</sequence>
<reference evidence="2 3" key="1">
    <citation type="submission" date="2019-10" db="EMBL/GenBank/DDBJ databases">
        <title>A novel species.</title>
        <authorList>
            <person name="Gao J."/>
        </authorList>
    </citation>
    <scope>NUCLEOTIDE SEQUENCE [LARGE SCALE GENOMIC DNA]</scope>
    <source>
        <strain evidence="2 3">QMT-28</strain>
    </source>
</reference>
<feature type="compositionally biased region" description="Low complexity" evidence="1">
    <location>
        <begin position="184"/>
        <end position="200"/>
    </location>
</feature>
<feature type="compositionally biased region" description="Basic residues" evidence="1">
    <location>
        <begin position="576"/>
        <end position="585"/>
    </location>
</feature>
<gene>
    <name evidence="2" type="ORF">GFH48_05955</name>
</gene>
<feature type="region of interest" description="Disordered" evidence="1">
    <location>
        <begin position="81"/>
        <end position="221"/>
    </location>
</feature>
<dbReference type="RefSeq" id="WP_153287239.1">
    <property type="nucleotide sequence ID" value="NZ_CP045643.1"/>
</dbReference>
<accession>A0A5Q0L7W1</accession>
<dbReference type="AlphaFoldDB" id="A0A5Q0L7W1"/>
<dbReference type="KEGG" id="sfy:GFH48_05955"/>
<protein>
    <submittedName>
        <fullName evidence="2">Uncharacterized protein</fullName>
    </submittedName>
</protein>
<evidence type="ECO:0000256" key="1">
    <source>
        <dbReference type="SAM" id="MobiDB-lite"/>
    </source>
</evidence>